<name>A0A7X6N178_9STRE</name>
<evidence type="ECO:0000259" key="12">
    <source>
        <dbReference type="SMART" id="SM00829"/>
    </source>
</evidence>
<dbReference type="EMBL" id="JAAXPR010000006">
    <property type="protein sequence ID" value="NKZ20184.1"/>
    <property type="molecule type" value="Genomic_DNA"/>
</dbReference>
<dbReference type="Gene3D" id="3.90.180.10">
    <property type="entry name" value="Medium-chain alcohol dehydrogenases, catalytic domain"/>
    <property type="match status" value="1"/>
</dbReference>
<evidence type="ECO:0000256" key="3">
    <source>
        <dbReference type="ARBA" id="ARBA00013190"/>
    </source>
</evidence>
<comment type="catalytic activity">
    <reaction evidence="9">
        <text>a secondary alcohol + NAD(+) = a ketone + NADH + H(+)</text>
        <dbReference type="Rhea" id="RHEA:10740"/>
        <dbReference type="ChEBI" id="CHEBI:15378"/>
        <dbReference type="ChEBI" id="CHEBI:17087"/>
        <dbReference type="ChEBI" id="CHEBI:35681"/>
        <dbReference type="ChEBI" id="CHEBI:57540"/>
        <dbReference type="ChEBI" id="CHEBI:57945"/>
        <dbReference type="EC" id="1.1.1.1"/>
    </reaction>
</comment>
<evidence type="ECO:0000256" key="11">
    <source>
        <dbReference type="RuleBase" id="RU361277"/>
    </source>
</evidence>
<evidence type="ECO:0000256" key="4">
    <source>
        <dbReference type="ARBA" id="ARBA00016352"/>
    </source>
</evidence>
<proteinExistence type="inferred from homology"/>
<dbReference type="EC" id="1.1.1.1" evidence="3"/>
<organism evidence="13 14">
    <name type="scientific">Streptococcus ovuberis</name>
    <dbReference type="NCBI Taxonomy" id="1936207"/>
    <lineage>
        <taxon>Bacteria</taxon>
        <taxon>Bacillati</taxon>
        <taxon>Bacillota</taxon>
        <taxon>Bacilli</taxon>
        <taxon>Lactobacillales</taxon>
        <taxon>Streptococcaceae</taxon>
        <taxon>Streptococcus</taxon>
    </lineage>
</organism>
<dbReference type="GO" id="GO:0008270">
    <property type="term" value="F:zinc ion binding"/>
    <property type="evidence" value="ECO:0007669"/>
    <property type="project" value="InterPro"/>
</dbReference>
<comment type="cofactor">
    <cofactor evidence="1 11">
        <name>Zn(2+)</name>
        <dbReference type="ChEBI" id="CHEBI:29105"/>
    </cofactor>
</comment>
<dbReference type="Pfam" id="PF00107">
    <property type="entry name" value="ADH_zinc_N"/>
    <property type="match status" value="1"/>
</dbReference>
<dbReference type="CDD" id="cd08297">
    <property type="entry name" value="CAD3"/>
    <property type="match status" value="1"/>
</dbReference>
<evidence type="ECO:0000256" key="1">
    <source>
        <dbReference type="ARBA" id="ARBA00001947"/>
    </source>
</evidence>
<evidence type="ECO:0000256" key="9">
    <source>
        <dbReference type="ARBA" id="ARBA00049164"/>
    </source>
</evidence>
<dbReference type="Gene3D" id="3.40.50.720">
    <property type="entry name" value="NAD(P)-binding Rossmann-like Domain"/>
    <property type="match status" value="1"/>
</dbReference>
<dbReference type="SUPFAM" id="SSF51735">
    <property type="entry name" value="NAD(P)-binding Rossmann-fold domains"/>
    <property type="match status" value="1"/>
</dbReference>
<reference evidence="13 14" key="1">
    <citation type="submission" date="2020-04" db="EMBL/GenBank/DDBJ databases">
        <title>MicrobeNet Type strains.</title>
        <authorList>
            <person name="Nicholson A.C."/>
        </authorList>
    </citation>
    <scope>NUCLEOTIDE SEQUENCE [LARGE SCALE GENOMIC DNA]</scope>
    <source>
        <strain evidence="13 14">CCUG 69612</strain>
    </source>
</reference>
<evidence type="ECO:0000313" key="14">
    <source>
        <dbReference type="Proteomes" id="UP000522720"/>
    </source>
</evidence>
<keyword evidence="7 13" id="KW-0560">Oxidoreductase</keyword>
<protein>
    <recommendedName>
        <fullName evidence="4">Alcohol dehydrogenase</fullName>
        <ecNumber evidence="3">1.1.1.1</ecNumber>
    </recommendedName>
</protein>
<evidence type="ECO:0000256" key="6">
    <source>
        <dbReference type="ARBA" id="ARBA00022833"/>
    </source>
</evidence>
<feature type="domain" description="Enoyl reductase (ER)" evidence="12">
    <location>
        <begin position="10"/>
        <end position="334"/>
    </location>
</feature>
<dbReference type="PANTHER" id="PTHR42940:SF8">
    <property type="entry name" value="VACUOLAR PROTEIN SORTING-ASSOCIATED PROTEIN 11"/>
    <property type="match status" value="1"/>
</dbReference>
<keyword evidence="5 11" id="KW-0479">Metal-binding</keyword>
<dbReference type="FunFam" id="3.40.50.720:FF:000039">
    <property type="entry name" value="Alcohol dehydrogenase AdhP"/>
    <property type="match status" value="1"/>
</dbReference>
<dbReference type="InterPro" id="IPR013154">
    <property type="entry name" value="ADH-like_N"/>
</dbReference>
<evidence type="ECO:0000256" key="7">
    <source>
        <dbReference type="ARBA" id="ARBA00023002"/>
    </source>
</evidence>
<gene>
    <name evidence="13" type="primary">adhP</name>
    <name evidence="13" type="ORF">HF992_04895</name>
</gene>
<evidence type="ECO:0000256" key="2">
    <source>
        <dbReference type="ARBA" id="ARBA00008072"/>
    </source>
</evidence>
<evidence type="ECO:0000256" key="8">
    <source>
        <dbReference type="ARBA" id="ARBA00023027"/>
    </source>
</evidence>
<dbReference type="PANTHER" id="PTHR42940">
    <property type="entry name" value="ALCOHOL DEHYDROGENASE 1-RELATED"/>
    <property type="match status" value="1"/>
</dbReference>
<dbReference type="InterPro" id="IPR036291">
    <property type="entry name" value="NAD(P)-bd_dom_sf"/>
</dbReference>
<accession>A0A7X6N178</accession>
<dbReference type="PROSITE" id="PS00059">
    <property type="entry name" value="ADH_ZINC"/>
    <property type="match status" value="1"/>
</dbReference>
<dbReference type="InterPro" id="IPR020843">
    <property type="entry name" value="ER"/>
</dbReference>
<keyword evidence="14" id="KW-1185">Reference proteome</keyword>
<comment type="catalytic activity">
    <reaction evidence="10">
        <text>a primary alcohol + NAD(+) = an aldehyde + NADH + H(+)</text>
        <dbReference type="Rhea" id="RHEA:10736"/>
        <dbReference type="ChEBI" id="CHEBI:15378"/>
        <dbReference type="ChEBI" id="CHEBI:15734"/>
        <dbReference type="ChEBI" id="CHEBI:17478"/>
        <dbReference type="ChEBI" id="CHEBI:57540"/>
        <dbReference type="ChEBI" id="CHEBI:57945"/>
        <dbReference type="EC" id="1.1.1.1"/>
    </reaction>
</comment>
<comment type="similarity">
    <text evidence="2 11">Belongs to the zinc-containing alcohol dehydrogenase family.</text>
</comment>
<dbReference type="GO" id="GO:0004022">
    <property type="term" value="F:alcohol dehydrogenase (NAD+) activity"/>
    <property type="evidence" value="ECO:0007669"/>
    <property type="project" value="UniProtKB-EC"/>
</dbReference>
<dbReference type="RefSeq" id="WP_168548942.1">
    <property type="nucleotide sequence ID" value="NZ_JAAXPR010000006.1"/>
</dbReference>
<evidence type="ECO:0000313" key="13">
    <source>
        <dbReference type="EMBL" id="NKZ20184.1"/>
    </source>
</evidence>
<dbReference type="NCBIfam" id="NF006940">
    <property type="entry name" value="PRK09422.1"/>
    <property type="match status" value="1"/>
</dbReference>
<dbReference type="InterPro" id="IPR011032">
    <property type="entry name" value="GroES-like_sf"/>
</dbReference>
<dbReference type="Proteomes" id="UP000522720">
    <property type="component" value="Unassembled WGS sequence"/>
</dbReference>
<comment type="caution">
    <text evidence="13">The sequence shown here is derived from an EMBL/GenBank/DDBJ whole genome shotgun (WGS) entry which is preliminary data.</text>
</comment>
<evidence type="ECO:0000256" key="10">
    <source>
        <dbReference type="ARBA" id="ARBA00049243"/>
    </source>
</evidence>
<sequence>MKAVVVNPEGTYVEVAEHAIRALEAGEALVDIEYCGVCHTDLHVAQGDFGKVPGRVLGHEGIGVVREVAPDVTSLKPGDRVSVAWFFEGCGHCEYCTTGNETLCRTVKNAGYSVDGGMAEQCIVTADYAVKVPEGLDPAQASSITCAGVTTYKAIKCAKPTPGQWVAIYGAGGLGNLAIQYAKNVFNCHVVAIDINQDKLDLALESGADFVVNGREVEDVAGLIQEKTGGVHIAVVTAVSKVAFNQAIDSVRAAGKVVAVGLPSETMDVPIVKTVLDGIEIIGSLVGTRKDLEEAFQFGAEGKVVPVVEKRPVEDAVAVFDEMAAGTIQGRMVLDFTHSH</sequence>
<dbReference type="InterPro" id="IPR002328">
    <property type="entry name" value="ADH_Zn_CS"/>
</dbReference>
<dbReference type="SMART" id="SM00829">
    <property type="entry name" value="PKS_ER"/>
    <property type="match status" value="1"/>
</dbReference>
<keyword evidence="6 11" id="KW-0862">Zinc</keyword>
<dbReference type="Pfam" id="PF08240">
    <property type="entry name" value="ADH_N"/>
    <property type="match status" value="1"/>
</dbReference>
<dbReference type="AlphaFoldDB" id="A0A7X6N178"/>
<evidence type="ECO:0000256" key="5">
    <source>
        <dbReference type="ARBA" id="ARBA00022723"/>
    </source>
</evidence>
<keyword evidence="8" id="KW-0520">NAD</keyword>
<dbReference type="InterPro" id="IPR013149">
    <property type="entry name" value="ADH-like_C"/>
</dbReference>
<dbReference type="SUPFAM" id="SSF50129">
    <property type="entry name" value="GroES-like"/>
    <property type="match status" value="1"/>
</dbReference>